<evidence type="ECO:0000313" key="3">
    <source>
        <dbReference type="Proteomes" id="UP000822688"/>
    </source>
</evidence>
<evidence type="ECO:0000313" key="2">
    <source>
        <dbReference type="EMBL" id="KAG0576738.1"/>
    </source>
</evidence>
<sequence length="435" mass="49834">MQSIMDTSTSRKTKLTTTAIALLILGPLLLLTIQYNRVPEQRFAIFGTTNNGNTSYPTQNCEEEWFPARHWTRQSHHLPNVTHHGKQMYGTLEAQHVIWNHQHPSSCHDKKFLLYAALGRDHGIGSSVHVAGVALQAALNLNRILVLSPQPNFEWNNGEYCKGMDTIDECYFEPLSSCTIYDVLGGMEVSNERFPELNVDTYKENSERVLRSAVFEMGTGVVPFLWRQTPVMFHGLLKSGGVKESFYYWWRAQGAAYLVRPTLRTLRELDRRRKAVFGGRRIEPGTVSVHVRHGDKWKENALADDATFLRSAEAMVKRDPEGLKHRIFLSTEDPKTVRWFSNLSDWTVEYTNVSRDAYKDRTVGPEDFAAQIGWDEEFLNSLLSLQLALECDGFVGAITSNWNRLIDELRSTVRCKHDHLYVDVVQGFDVTDYNW</sequence>
<dbReference type="InterPro" id="IPR045573">
    <property type="entry name" value="Fut8_N_cat"/>
</dbReference>
<dbReference type="AlphaFoldDB" id="A0A8T0I2D7"/>
<dbReference type="Proteomes" id="UP000822688">
    <property type="component" value="Chromosome 5"/>
</dbReference>
<dbReference type="GO" id="GO:0046921">
    <property type="term" value="F:alpha-(1-&gt;6)-fucosyltransferase activity"/>
    <property type="evidence" value="ECO:0007669"/>
    <property type="project" value="TreeGrafter"/>
</dbReference>
<organism evidence="2 3">
    <name type="scientific">Ceratodon purpureus</name>
    <name type="common">Fire moss</name>
    <name type="synonym">Dicranum purpureum</name>
    <dbReference type="NCBI Taxonomy" id="3225"/>
    <lineage>
        <taxon>Eukaryota</taxon>
        <taxon>Viridiplantae</taxon>
        <taxon>Streptophyta</taxon>
        <taxon>Embryophyta</taxon>
        <taxon>Bryophyta</taxon>
        <taxon>Bryophytina</taxon>
        <taxon>Bryopsida</taxon>
        <taxon>Dicranidae</taxon>
        <taxon>Pseudoditrichales</taxon>
        <taxon>Ditrichaceae</taxon>
        <taxon>Ceratodon</taxon>
    </lineage>
</organism>
<accession>A0A8T0I2D7</accession>
<dbReference type="Gene3D" id="3.40.50.11350">
    <property type="match status" value="1"/>
</dbReference>
<evidence type="ECO:0000259" key="1">
    <source>
        <dbReference type="Pfam" id="PF19745"/>
    </source>
</evidence>
<dbReference type="PANTHER" id="PTHR13132:SF29">
    <property type="entry name" value="ALPHA-(1,6)-FUCOSYLTRANSFERASE"/>
    <property type="match status" value="1"/>
</dbReference>
<dbReference type="EMBL" id="CM026425">
    <property type="protein sequence ID" value="KAG0576738.1"/>
    <property type="molecule type" value="Genomic_DNA"/>
</dbReference>
<proteinExistence type="predicted"/>
<dbReference type="PANTHER" id="PTHR13132">
    <property type="entry name" value="ALPHA- 1,6 -FUCOSYLTRANSFERASE"/>
    <property type="match status" value="1"/>
</dbReference>
<dbReference type="GO" id="GO:0006487">
    <property type="term" value="P:protein N-linked glycosylation"/>
    <property type="evidence" value="ECO:0007669"/>
    <property type="project" value="TreeGrafter"/>
</dbReference>
<dbReference type="Pfam" id="PF19745">
    <property type="entry name" value="FUT8_N_cat"/>
    <property type="match status" value="1"/>
</dbReference>
<reference evidence="2" key="1">
    <citation type="submission" date="2020-06" db="EMBL/GenBank/DDBJ databases">
        <title>WGS assembly of Ceratodon purpureus strain R40.</title>
        <authorList>
            <person name="Carey S.B."/>
            <person name="Jenkins J."/>
            <person name="Shu S."/>
            <person name="Lovell J.T."/>
            <person name="Sreedasyam A."/>
            <person name="Maumus F."/>
            <person name="Tiley G.P."/>
            <person name="Fernandez-Pozo N."/>
            <person name="Barry K."/>
            <person name="Chen C."/>
            <person name="Wang M."/>
            <person name="Lipzen A."/>
            <person name="Daum C."/>
            <person name="Saski C.A."/>
            <person name="Payton A.C."/>
            <person name="Mcbreen J.C."/>
            <person name="Conrad R.E."/>
            <person name="Kollar L.M."/>
            <person name="Olsson S."/>
            <person name="Huttunen S."/>
            <person name="Landis J.B."/>
            <person name="Wickett N.J."/>
            <person name="Johnson M.G."/>
            <person name="Rensing S.A."/>
            <person name="Grimwood J."/>
            <person name="Schmutz J."/>
            <person name="Mcdaniel S.F."/>
        </authorList>
    </citation>
    <scope>NUCLEOTIDE SEQUENCE</scope>
    <source>
        <strain evidence="2">R40</strain>
    </source>
</reference>
<name>A0A8T0I2D7_CERPU</name>
<feature type="domain" description="Alpha-(1,6)-fucosyltransferase N- and catalytic" evidence="1">
    <location>
        <begin position="95"/>
        <end position="338"/>
    </location>
</feature>
<keyword evidence="3" id="KW-1185">Reference proteome</keyword>
<comment type="caution">
    <text evidence="2">The sequence shown here is derived from an EMBL/GenBank/DDBJ whole genome shotgun (WGS) entry which is preliminary data.</text>
</comment>
<gene>
    <name evidence="2" type="ORF">KC19_5G104100</name>
</gene>
<protein>
    <recommendedName>
        <fullName evidence="1">Alpha-(1,6)-fucosyltransferase N- and catalytic domain-containing protein</fullName>
    </recommendedName>
</protein>